<dbReference type="PANTHER" id="PTHR43884:SF20">
    <property type="entry name" value="ACYL-COA DEHYDROGENASE FADE28"/>
    <property type="match status" value="1"/>
</dbReference>
<dbReference type="GO" id="GO:0050660">
    <property type="term" value="F:flavin adenine dinucleotide binding"/>
    <property type="evidence" value="ECO:0007669"/>
    <property type="project" value="InterPro"/>
</dbReference>
<keyword evidence="4" id="KW-0274">FAD</keyword>
<evidence type="ECO:0000256" key="5">
    <source>
        <dbReference type="ARBA" id="ARBA00023002"/>
    </source>
</evidence>
<evidence type="ECO:0000259" key="7">
    <source>
        <dbReference type="Pfam" id="PF02771"/>
    </source>
</evidence>
<dbReference type="SUPFAM" id="SSF47203">
    <property type="entry name" value="Acyl-CoA dehydrogenase C-terminal domain-like"/>
    <property type="match status" value="1"/>
</dbReference>
<keyword evidence="5" id="KW-0560">Oxidoreductase</keyword>
<dbReference type="Gene3D" id="1.20.140.10">
    <property type="entry name" value="Butyryl-CoA Dehydrogenase, subunit A, domain 3"/>
    <property type="match status" value="1"/>
</dbReference>
<dbReference type="EMBL" id="VJZA01000009">
    <property type="protein sequence ID" value="TVT23885.1"/>
    <property type="molecule type" value="Genomic_DNA"/>
</dbReference>
<evidence type="ECO:0000256" key="3">
    <source>
        <dbReference type="ARBA" id="ARBA00022630"/>
    </source>
</evidence>
<organism evidence="8 9">
    <name type="scientific">Amycolatopsis acidiphila</name>
    <dbReference type="NCBI Taxonomy" id="715473"/>
    <lineage>
        <taxon>Bacteria</taxon>
        <taxon>Bacillati</taxon>
        <taxon>Actinomycetota</taxon>
        <taxon>Actinomycetes</taxon>
        <taxon>Pseudonocardiales</taxon>
        <taxon>Pseudonocardiaceae</taxon>
        <taxon>Amycolatopsis</taxon>
    </lineage>
</organism>
<dbReference type="OrthoDB" id="2450120at2"/>
<proteinExistence type="inferred from homology"/>
<gene>
    <name evidence="8" type="ORF">FNH06_08460</name>
</gene>
<comment type="caution">
    <text evidence="8">The sequence shown here is derived from an EMBL/GenBank/DDBJ whole genome shotgun (WGS) entry which is preliminary data.</text>
</comment>
<name>A0A558AHZ4_9PSEU</name>
<accession>A0A558AHZ4</accession>
<comment type="cofactor">
    <cofactor evidence="1">
        <name>FAD</name>
        <dbReference type="ChEBI" id="CHEBI:57692"/>
    </cofactor>
</comment>
<dbReference type="InterPro" id="IPR013786">
    <property type="entry name" value="AcylCoA_DH/ox_N"/>
</dbReference>
<evidence type="ECO:0000259" key="6">
    <source>
        <dbReference type="Pfam" id="PF00441"/>
    </source>
</evidence>
<dbReference type="InterPro" id="IPR036250">
    <property type="entry name" value="AcylCo_DH-like_C"/>
</dbReference>
<dbReference type="Gene3D" id="1.10.540.10">
    <property type="entry name" value="Acyl-CoA dehydrogenase/oxidase, N-terminal domain"/>
    <property type="match status" value="1"/>
</dbReference>
<dbReference type="Pfam" id="PF02771">
    <property type="entry name" value="Acyl-CoA_dh_N"/>
    <property type="match status" value="1"/>
</dbReference>
<dbReference type="Pfam" id="PF00441">
    <property type="entry name" value="Acyl-CoA_dh_1"/>
    <property type="match status" value="1"/>
</dbReference>
<reference evidence="8 9" key="1">
    <citation type="submission" date="2019-07" db="EMBL/GenBank/DDBJ databases">
        <title>New species of Amycolatopsis and Streptomyces.</title>
        <authorList>
            <person name="Duangmal K."/>
            <person name="Teo W.F.A."/>
            <person name="Lipun K."/>
        </authorList>
    </citation>
    <scope>NUCLEOTIDE SEQUENCE [LARGE SCALE GENOMIC DNA]</scope>
    <source>
        <strain evidence="8 9">JCM 30562</strain>
    </source>
</reference>
<comment type="similarity">
    <text evidence="2">Belongs to the acyl-CoA dehydrogenase family.</text>
</comment>
<evidence type="ECO:0000256" key="2">
    <source>
        <dbReference type="ARBA" id="ARBA00009347"/>
    </source>
</evidence>
<sequence length="341" mass="36033">MSELAADLRDLVGDLVARTTDGGTPAAALRLWERARELGLPQVGVPEEFGGSGGTLSDLLVLVHTLGTHGIGLPIVEASVADWVLGEHRDDSWATIAFAGSSSPTPADRVTGEFPAVPWARNADRLVLCMADDVAVAVDLRHESVIVHAEDNIAGEPRDTVVLAQTPVTPIVGSPPVSAIRDRLALLWSTAVAGAAHGAYRLTKSHVAQRRQFDAPLLKLPAVATNLATMRVHLMQADAALASAGGTADSAGVAIARITTAAAATEIARLAHQLHGAIGITQEHPLHHYTRRLWAWRDALATERDWCAVLGAYASEGGEHEVWTRLTASSTSTVESERCRG</sequence>
<dbReference type="SUPFAM" id="SSF56645">
    <property type="entry name" value="Acyl-CoA dehydrogenase NM domain-like"/>
    <property type="match status" value="1"/>
</dbReference>
<evidence type="ECO:0000313" key="9">
    <source>
        <dbReference type="Proteomes" id="UP000318578"/>
    </source>
</evidence>
<dbReference type="GO" id="GO:0003995">
    <property type="term" value="F:acyl-CoA dehydrogenase activity"/>
    <property type="evidence" value="ECO:0007669"/>
    <property type="project" value="TreeGrafter"/>
</dbReference>
<dbReference type="PANTHER" id="PTHR43884">
    <property type="entry name" value="ACYL-COA DEHYDROGENASE"/>
    <property type="match status" value="1"/>
</dbReference>
<keyword evidence="9" id="KW-1185">Reference proteome</keyword>
<dbReference type="Proteomes" id="UP000318578">
    <property type="component" value="Unassembled WGS sequence"/>
</dbReference>
<evidence type="ECO:0000256" key="4">
    <source>
        <dbReference type="ARBA" id="ARBA00022827"/>
    </source>
</evidence>
<evidence type="ECO:0000313" key="8">
    <source>
        <dbReference type="EMBL" id="TVT23885.1"/>
    </source>
</evidence>
<evidence type="ECO:0000256" key="1">
    <source>
        <dbReference type="ARBA" id="ARBA00001974"/>
    </source>
</evidence>
<dbReference type="InterPro" id="IPR037069">
    <property type="entry name" value="AcylCoA_DH/ox_N_sf"/>
</dbReference>
<feature type="domain" description="Acyl-CoA dehydrogenase/oxidase N-terminal" evidence="7">
    <location>
        <begin position="30"/>
        <end position="75"/>
    </location>
</feature>
<keyword evidence="3" id="KW-0285">Flavoprotein</keyword>
<dbReference type="AlphaFoldDB" id="A0A558AHZ4"/>
<protein>
    <submittedName>
        <fullName evidence="8">Acyl-CoA dehydrogenase</fullName>
    </submittedName>
</protein>
<dbReference type="InterPro" id="IPR009075">
    <property type="entry name" value="AcylCo_DH/oxidase_C"/>
</dbReference>
<dbReference type="InterPro" id="IPR009100">
    <property type="entry name" value="AcylCoA_DH/oxidase_NM_dom_sf"/>
</dbReference>
<feature type="domain" description="Acyl-CoA dehydrogenase/oxidase C-terminal" evidence="6">
    <location>
        <begin position="191"/>
        <end position="292"/>
    </location>
</feature>
<dbReference type="RefSeq" id="WP_144636249.1">
    <property type="nucleotide sequence ID" value="NZ_BNAX01000017.1"/>
</dbReference>